<comment type="caution">
    <text evidence="7">The sequence shown here is derived from an EMBL/GenBank/DDBJ whole genome shotgun (WGS) entry which is preliminary data.</text>
</comment>
<dbReference type="PROSITE" id="PS00409">
    <property type="entry name" value="PROKAR_NTER_METHYL"/>
    <property type="match status" value="1"/>
</dbReference>
<keyword evidence="5 6" id="KW-0472">Membrane</keyword>
<dbReference type="Proteomes" id="UP000230833">
    <property type="component" value="Unassembled WGS sequence"/>
</dbReference>
<dbReference type="Gene3D" id="3.30.700.10">
    <property type="entry name" value="Glycoprotein, Type 4 Pilin"/>
    <property type="match status" value="1"/>
</dbReference>
<evidence type="ECO:0000256" key="5">
    <source>
        <dbReference type="ARBA" id="ARBA00023136"/>
    </source>
</evidence>
<dbReference type="Pfam" id="PF07963">
    <property type="entry name" value="N_methyl"/>
    <property type="match status" value="1"/>
</dbReference>
<dbReference type="InterPro" id="IPR000983">
    <property type="entry name" value="Bac_GSPG_pilin"/>
</dbReference>
<keyword evidence="2" id="KW-0488">Methylation</keyword>
<gene>
    <name evidence="7" type="ORF">COV07_03350</name>
</gene>
<evidence type="ECO:0000313" key="8">
    <source>
        <dbReference type="Proteomes" id="UP000230833"/>
    </source>
</evidence>
<dbReference type="PANTHER" id="PTHR30093">
    <property type="entry name" value="GENERAL SECRETION PATHWAY PROTEIN G"/>
    <property type="match status" value="1"/>
</dbReference>
<evidence type="ECO:0000256" key="3">
    <source>
        <dbReference type="ARBA" id="ARBA00022692"/>
    </source>
</evidence>
<evidence type="ECO:0008006" key="9">
    <source>
        <dbReference type="Google" id="ProtNLM"/>
    </source>
</evidence>
<evidence type="ECO:0000256" key="4">
    <source>
        <dbReference type="ARBA" id="ARBA00022989"/>
    </source>
</evidence>
<dbReference type="GO" id="GO:0016020">
    <property type="term" value="C:membrane"/>
    <property type="evidence" value="ECO:0007669"/>
    <property type="project" value="UniProtKB-SubCell"/>
</dbReference>
<organism evidence="7 8">
    <name type="scientific">Candidatus Vogelbacteria bacterium CG10_big_fil_rev_8_21_14_0_10_45_14</name>
    <dbReference type="NCBI Taxonomy" id="1975042"/>
    <lineage>
        <taxon>Bacteria</taxon>
        <taxon>Candidatus Vogeliibacteriota</taxon>
    </lineage>
</organism>
<dbReference type="GO" id="GO:0015627">
    <property type="term" value="C:type II protein secretion system complex"/>
    <property type="evidence" value="ECO:0007669"/>
    <property type="project" value="InterPro"/>
</dbReference>
<evidence type="ECO:0000313" key="7">
    <source>
        <dbReference type="EMBL" id="PIR46624.1"/>
    </source>
</evidence>
<keyword evidence="4 6" id="KW-1133">Transmembrane helix</keyword>
<dbReference type="EMBL" id="PCYL01000034">
    <property type="protein sequence ID" value="PIR46624.1"/>
    <property type="molecule type" value="Genomic_DNA"/>
</dbReference>
<keyword evidence="3 6" id="KW-0812">Transmembrane</keyword>
<proteinExistence type="predicted"/>
<reference evidence="7 8" key="1">
    <citation type="submission" date="2017-09" db="EMBL/GenBank/DDBJ databases">
        <title>Depth-based differentiation of microbial function through sediment-hosted aquifers and enrichment of novel symbionts in the deep terrestrial subsurface.</title>
        <authorList>
            <person name="Probst A.J."/>
            <person name="Ladd B."/>
            <person name="Jarett J.K."/>
            <person name="Geller-Mcgrath D.E."/>
            <person name="Sieber C.M."/>
            <person name="Emerson J.B."/>
            <person name="Anantharaman K."/>
            <person name="Thomas B.C."/>
            <person name="Malmstrom R."/>
            <person name="Stieglmeier M."/>
            <person name="Klingl A."/>
            <person name="Woyke T."/>
            <person name="Ryan C.M."/>
            <person name="Banfield J.F."/>
        </authorList>
    </citation>
    <scope>NUCLEOTIDE SEQUENCE [LARGE SCALE GENOMIC DNA]</scope>
    <source>
        <strain evidence="7">CG10_big_fil_rev_8_21_14_0_10_45_14</strain>
    </source>
</reference>
<feature type="transmembrane region" description="Helical" evidence="6">
    <location>
        <begin position="12"/>
        <end position="33"/>
    </location>
</feature>
<dbReference type="PANTHER" id="PTHR30093:SF44">
    <property type="entry name" value="TYPE II SECRETION SYSTEM CORE PROTEIN G"/>
    <property type="match status" value="1"/>
</dbReference>
<protein>
    <recommendedName>
        <fullName evidence="9">Type II secretion system protein GspG C-terminal domain-containing protein</fullName>
    </recommendedName>
</protein>
<accession>A0A2H0RKT6</accession>
<dbReference type="NCBIfam" id="TIGR02532">
    <property type="entry name" value="IV_pilin_GFxxxE"/>
    <property type="match status" value="1"/>
</dbReference>
<dbReference type="GO" id="GO:0015628">
    <property type="term" value="P:protein secretion by the type II secretion system"/>
    <property type="evidence" value="ECO:0007669"/>
    <property type="project" value="InterPro"/>
</dbReference>
<name>A0A2H0RKT6_9BACT</name>
<evidence type="ECO:0000256" key="2">
    <source>
        <dbReference type="ARBA" id="ARBA00022481"/>
    </source>
</evidence>
<evidence type="ECO:0000256" key="6">
    <source>
        <dbReference type="SAM" id="Phobius"/>
    </source>
</evidence>
<comment type="subcellular location">
    <subcellularLocation>
        <location evidence="1">Membrane</location>
        <topology evidence="1">Single-pass membrane protein</topology>
    </subcellularLocation>
</comment>
<evidence type="ECO:0000256" key="1">
    <source>
        <dbReference type="ARBA" id="ARBA00004167"/>
    </source>
</evidence>
<dbReference type="InterPro" id="IPR012902">
    <property type="entry name" value="N_methyl_site"/>
</dbReference>
<dbReference type="PRINTS" id="PR00813">
    <property type="entry name" value="BCTERIALGSPG"/>
</dbReference>
<dbReference type="AlphaFoldDB" id="A0A2H0RKT6"/>
<dbReference type="InterPro" id="IPR045584">
    <property type="entry name" value="Pilin-like"/>
</dbReference>
<sequence length="158" mass="16470">MRKLGKQKGFTLIELLVVIAIIGILSSVVLASLNSARAKARDAKRVADLGQVQTALALYYDSNQKYPQTLAELVTANFLPSEPSDPSASTTKYKYAVDATTATTYHLGATLEQVSAGEGVLASDKDCDSNSASSPSCFGAVATSGGFAGADPVYDLMP</sequence>
<dbReference type="SUPFAM" id="SSF54523">
    <property type="entry name" value="Pili subunits"/>
    <property type="match status" value="1"/>
</dbReference>